<dbReference type="AlphaFoldDB" id="A0A0A1T7F5"/>
<evidence type="ECO:0000313" key="2">
    <source>
        <dbReference type="EMBL" id="CEJ81279.1"/>
    </source>
</evidence>
<reference evidence="2 3" key="1">
    <citation type="journal article" date="2015" name="Genome Announc.">
        <title>Draft Genome Sequence and Gene Annotation of the Entomopathogenic Fungus Verticillium hemipterigenum.</title>
        <authorList>
            <person name="Horn F."/>
            <person name="Habel A."/>
            <person name="Scharf D.H."/>
            <person name="Dworschak J."/>
            <person name="Brakhage A.A."/>
            <person name="Guthke R."/>
            <person name="Hertweck C."/>
            <person name="Linde J."/>
        </authorList>
    </citation>
    <scope>NUCLEOTIDE SEQUENCE [LARGE SCALE GENOMIC DNA]</scope>
</reference>
<name>A0A0A1T7F5_9HYPO</name>
<evidence type="ECO:0000313" key="3">
    <source>
        <dbReference type="Proteomes" id="UP000039046"/>
    </source>
</evidence>
<accession>A0A0A1T7F5</accession>
<organism evidence="2 3">
    <name type="scientific">[Torrubiella] hemipterigena</name>
    <dbReference type="NCBI Taxonomy" id="1531966"/>
    <lineage>
        <taxon>Eukaryota</taxon>
        <taxon>Fungi</taxon>
        <taxon>Dikarya</taxon>
        <taxon>Ascomycota</taxon>
        <taxon>Pezizomycotina</taxon>
        <taxon>Sordariomycetes</taxon>
        <taxon>Hypocreomycetidae</taxon>
        <taxon>Hypocreales</taxon>
        <taxon>Clavicipitaceae</taxon>
        <taxon>Clavicipitaceae incertae sedis</taxon>
        <taxon>'Torrubiella' clade</taxon>
    </lineage>
</organism>
<feature type="chain" id="PRO_5001989925" description="Cyanovirin-N domain-containing protein" evidence="1">
    <location>
        <begin position="17"/>
        <end position="131"/>
    </location>
</feature>
<dbReference type="HOGENOM" id="CLU_160185_0_0_1"/>
<evidence type="ECO:0008006" key="4">
    <source>
        <dbReference type="Google" id="ProtNLM"/>
    </source>
</evidence>
<proteinExistence type="predicted"/>
<gene>
    <name evidence="2" type="ORF">VHEMI01417</name>
</gene>
<dbReference type="Proteomes" id="UP000039046">
    <property type="component" value="Unassembled WGS sequence"/>
</dbReference>
<keyword evidence="3" id="KW-1185">Reference proteome</keyword>
<evidence type="ECO:0000256" key="1">
    <source>
        <dbReference type="SAM" id="SignalP"/>
    </source>
</evidence>
<sequence length="131" mass="14363">MYKSNLLFAALPLVLALPTSENTDGTLGALCTGSTTAHLYGYEDGCWQGFQKFSYELSAHGCNIRVANTDGRVHYITTDGSGDCKTISLVYFTERDMNGERSYASLERNRCINVNTGSSVESIQMYCSKST</sequence>
<protein>
    <recommendedName>
        <fullName evidence="4">Cyanovirin-N domain-containing protein</fullName>
    </recommendedName>
</protein>
<feature type="signal peptide" evidence="1">
    <location>
        <begin position="1"/>
        <end position="16"/>
    </location>
</feature>
<dbReference type="EMBL" id="CDHN01000001">
    <property type="protein sequence ID" value="CEJ81279.1"/>
    <property type="molecule type" value="Genomic_DNA"/>
</dbReference>
<keyword evidence="1" id="KW-0732">Signal</keyword>